<organism evidence="14 15">
    <name type="scientific">Trichogramma brassicae</name>
    <dbReference type="NCBI Taxonomy" id="86971"/>
    <lineage>
        <taxon>Eukaryota</taxon>
        <taxon>Metazoa</taxon>
        <taxon>Ecdysozoa</taxon>
        <taxon>Arthropoda</taxon>
        <taxon>Hexapoda</taxon>
        <taxon>Insecta</taxon>
        <taxon>Pterygota</taxon>
        <taxon>Neoptera</taxon>
        <taxon>Endopterygota</taxon>
        <taxon>Hymenoptera</taxon>
        <taxon>Apocrita</taxon>
        <taxon>Proctotrupomorpha</taxon>
        <taxon>Chalcidoidea</taxon>
        <taxon>Trichogrammatidae</taxon>
        <taxon>Trichogramma</taxon>
    </lineage>
</organism>
<keyword evidence="4 12" id="KW-0328">Glycosyltransferase</keyword>
<feature type="transmembrane region" description="Helical" evidence="12">
    <location>
        <begin position="108"/>
        <end position="128"/>
    </location>
</feature>
<comment type="similarity">
    <text evidence="3 12">Belongs to the glycosyltransferase 22 family.</text>
</comment>
<dbReference type="GO" id="GO:0052917">
    <property type="term" value="F:dol-P-Man:Man(7)GlcNAc(2)-PP-Dol alpha-1,6-mannosyltransferase activity"/>
    <property type="evidence" value="ECO:0007669"/>
    <property type="project" value="UniProtKB-EC"/>
</dbReference>
<dbReference type="PANTHER" id="PTHR22760:SF1">
    <property type="entry name" value="DOL-P-MAN:MAN(7)GLCNAC(2)-PP-DOL ALPHA-1,6-MANNOSYLTRANSFERASE"/>
    <property type="match status" value="1"/>
</dbReference>
<feature type="transmembrane region" description="Helical" evidence="12">
    <location>
        <begin position="301"/>
        <end position="321"/>
    </location>
</feature>
<evidence type="ECO:0000256" key="9">
    <source>
        <dbReference type="ARBA" id="ARBA00023136"/>
    </source>
</evidence>
<protein>
    <recommendedName>
        <fullName evidence="12">Mannosyltransferase</fullName>
        <ecNumber evidence="12">2.4.1.-</ecNumber>
    </recommendedName>
</protein>
<feature type="transmembrane region" description="Helical" evidence="12">
    <location>
        <begin position="85"/>
        <end position="102"/>
    </location>
</feature>
<feature type="signal peptide" evidence="13">
    <location>
        <begin position="1"/>
        <end position="21"/>
    </location>
</feature>
<feature type="transmembrane region" description="Helical" evidence="12">
    <location>
        <begin position="248"/>
        <end position="267"/>
    </location>
</feature>
<evidence type="ECO:0000256" key="11">
    <source>
        <dbReference type="ARBA" id="ARBA00048899"/>
    </source>
</evidence>
<dbReference type="Proteomes" id="UP000479190">
    <property type="component" value="Unassembled WGS sequence"/>
</dbReference>
<dbReference type="UniPathway" id="UPA00378"/>
<evidence type="ECO:0000256" key="2">
    <source>
        <dbReference type="ARBA" id="ARBA00004922"/>
    </source>
</evidence>
<comment type="pathway">
    <text evidence="2">Protein modification; protein glycosylation.</text>
</comment>
<accession>A0A6H5I410</accession>
<feature type="transmembrane region" description="Helical" evidence="12">
    <location>
        <begin position="333"/>
        <end position="357"/>
    </location>
</feature>
<evidence type="ECO:0000256" key="13">
    <source>
        <dbReference type="SAM" id="SignalP"/>
    </source>
</evidence>
<dbReference type="EMBL" id="CADCXV010000638">
    <property type="protein sequence ID" value="CAB0031234.1"/>
    <property type="molecule type" value="Genomic_DNA"/>
</dbReference>
<reference evidence="14 15" key="1">
    <citation type="submission" date="2020-02" db="EMBL/GenBank/DDBJ databases">
        <authorList>
            <person name="Ferguson B K."/>
        </authorList>
    </citation>
    <scope>NUCLEOTIDE SEQUENCE [LARGE SCALE GENOMIC DNA]</scope>
</reference>
<keyword evidence="15" id="KW-1185">Reference proteome</keyword>
<dbReference type="EC" id="2.4.1.-" evidence="12"/>
<evidence type="ECO:0000313" key="14">
    <source>
        <dbReference type="EMBL" id="CAB0031234.1"/>
    </source>
</evidence>
<evidence type="ECO:0000256" key="7">
    <source>
        <dbReference type="ARBA" id="ARBA00022824"/>
    </source>
</evidence>
<evidence type="ECO:0000256" key="3">
    <source>
        <dbReference type="ARBA" id="ARBA00007063"/>
    </source>
</evidence>
<name>A0A6H5I410_9HYME</name>
<evidence type="ECO:0000256" key="1">
    <source>
        <dbReference type="ARBA" id="ARBA00004477"/>
    </source>
</evidence>
<evidence type="ECO:0000256" key="4">
    <source>
        <dbReference type="ARBA" id="ARBA00022676"/>
    </source>
</evidence>
<keyword evidence="6 12" id="KW-0812">Transmembrane</keyword>
<evidence type="ECO:0000256" key="5">
    <source>
        <dbReference type="ARBA" id="ARBA00022679"/>
    </source>
</evidence>
<feature type="transmembrane region" description="Helical" evidence="12">
    <location>
        <begin position="56"/>
        <end position="73"/>
    </location>
</feature>
<dbReference type="GO" id="GO:0006487">
    <property type="term" value="P:protein N-linked glycosylation"/>
    <property type="evidence" value="ECO:0007669"/>
    <property type="project" value="TreeGrafter"/>
</dbReference>
<feature type="chain" id="PRO_5026289759" description="Mannosyltransferase" evidence="13">
    <location>
        <begin position="22"/>
        <end position="479"/>
    </location>
</feature>
<evidence type="ECO:0000256" key="10">
    <source>
        <dbReference type="ARBA" id="ARBA00044721"/>
    </source>
</evidence>
<feature type="transmembrane region" description="Helical" evidence="12">
    <location>
        <begin position="279"/>
        <end position="295"/>
    </location>
</feature>
<keyword evidence="8 12" id="KW-1133">Transmembrane helix</keyword>
<keyword evidence="9 12" id="KW-0472">Membrane</keyword>
<comment type="subcellular location">
    <subcellularLocation>
        <location evidence="1 12">Endoplasmic reticulum membrane</location>
        <topology evidence="1 12">Multi-pass membrane protein</topology>
    </subcellularLocation>
</comment>
<proteinExistence type="inferred from homology"/>
<dbReference type="InterPro" id="IPR005599">
    <property type="entry name" value="GPI_mannosylTrfase"/>
</dbReference>
<evidence type="ECO:0000313" key="15">
    <source>
        <dbReference type="Proteomes" id="UP000479190"/>
    </source>
</evidence>
<dbReference type="PANTHER" id="PTHR22760">
    <property type="entry name" value="GLYCOSYLTRANSFERASE"/>
    <property type="match status" value="1"/>
</dbReference>
<evidence type="ECO:0000256" key="6">
    <source>
        <dbReference type="ARBA" id="ARBA00022692"/>
    </source>
</evidence>
<gene>
    <name evidence="14" type="ORF">TBRA_LOCUS3212</name>
</gene>
<keyword evidence="5" id="KW-0808">Transferase</keyword>
<dbReference type="GO" id="GO:0005789">
    <property type="term" value="C:endoplasmic reticulum membrane"/>
    <property type="evidence" value="ECO:0007669"/>
    <property type="project" value="UniProtKB-SubCell"/>
</dbReference>
<keyword evidence="13" id="KW-0732">Signal</keyword>
<evidence type="ECO:0000256" key="8">
    <source>
        <dbReference type="ARBA" id="ARBA00022989"/>
    </source>
</evidence>
<dbReference type="Pfam" id="PF03901">
    <property type="entry name" value="Glyco_transf_22"/>
    <property type="match status" value="1"/>
</dbReference>
<feature type="transmembrane region" description="Helical" evidence="12">
    <location>
        <begin position="159"/>
        <end position="185"/>
    </location>
</feature>
<dbReference type="OrthoDB" id="19039at2759"/>
<comment type="catalytic activity">
    <reaction evidence="11">
        <text>an alpha-D-Man-(1-&gt;2)-alpha-D-Man-(1-&gt;2)-alpha-D-Man-(1-&gt;3)-[alpha-D-Man-(1-&gt;2)-alpha-D-Man-(1-&gt;3)-alpha-D-Man-(1-&gt;6)]-beta-D-Man-(1-&gt;4)-beta-D-GlcNAc-(1-&gt;4)-alpha-D-GlcNAc-diphospho-di-trans,poly-cis-dolichol + a di-trans,poly-cis-dolichyl beta-D-mannosyl phosphate = an alpha-D-Man-(1-&gt;2)-alpha-D-Man-(1-&gt;2)-alpha-D-Man-(1-&gt;3)-[alpha-D-Man-(1-&gt;2)-alpha-D-Man-(1-&gt;3)-[alpha-D-Man-(1-&gt;6)]-alpha-D-Man-(1-&gt;6)]-beta-D-Man-(1-&gt;4)-beta-D-GlcNAc-(1-&gt;4)-alpha-D-GlcNAc-diphospho-di-trans,poly-cis-dolichol + a di-trans,poly-cis-dolichyl phosphate + H(+)</text>
        <dbReference type="Rhea" id="RHEA:29535"/>
        <dbReference type="Rhea" id="RHEA-COMP:19498"/>
        <dbReference type="Rhea" id="RHEA-COMP:19501"/>
        <dbReference type="Rhea" id="RHEA-COMP:19518"/>
        <dbReference type="Rhea" id="RHEA-COMP:19519"/>
        <dbReference type="ChEBI" id="CHEBI:15378"/>
        <dbReference type="ChEBI" id="CHEBI:57683"/>
        <dbReference type="ChEBI" id="CHEBI:58211"/>
        <dbReference type="ChEBI" id="CHEBI:132517"/>
        <dbReference type="ChEBI" id="CHEBI:132519"/>
        <dbReference type="EC" id="2.4.1.260"/>
    </reaction>
    <physiologicalReaction direction="left-to-right" evidence="11">
        <dbReference type="Rhea" id="RHEA:29536"/>
    </physiologicalReaction>
</comment>
<evidence type="ECO:0000256" key="12">
    <source>
        <dbReference type="RuleBase" id="RU363075"/>
    </source>
</evidence>
<feature type="transmembrane region" description="Helical" evidence="12">
    <location>
        <begin position="197"/>
        <end position="220"/>
    </location>
</feature>
<dbReference type="AlphaFoldDB" id="A0A6H5I410"/>
<keyword evidence="7 12" id="KW-0256">Endoplasmic reticulum</keyword>
<comment type="function">
    <text evidence="10">Mannosyltransferase that operates in the biosynthetic pathway of dolichol-linked oligosaccharides, the glycan precursors employed in protein asparagine (N)-glycosylation. The assembly of dolichol-linked oligosaccharides begins on the cytosolic side of the endoplasmic reticulum membrane and finishes in its lumen. The sequential addition of sugars to dolichol pyrophosphate produces dolichol-linked oligosaccharides containing fourteen sugars, including two GlcNAcs, nine mannoses and three glucoses. Once assembled, the oligosaccharide is transferred from the lipid to nascent proteins by oligosaccharyltransferases. In the lumen of the endoplasmic reticulum, adds the eighth mannose residue in an alpha-1,6 linkage onto Man(7)GlcNAc(2)-PP-dolichol to produce Man(8)GlcNAc(2)-PP-dolichol.</text>
</comment>
<sequence length="479" mass="54942">MDHLIFIVAAVYLLYCPFTKVEESFNLQAMHDLLYHGTNIDQYDHHEFPGVVPRTFIGPIVISGLASPIVALFKHWNLNKFFSQYVVRAVLGLTVIVTFKLYKKALRSIFGAKLASWFLIISVTQYHFMYYLSRPLPNTMAMPLVLLALYGWLKQKHVLFIVSSGAAIILFRAEIAMLLGLFLLYDIAYLKLTIKRTLCIVIPTAVILLSLTIAVDSYFWRRPLWPEGEVFYFNTILNKSSEWGTSPFLWYFYSALPRSLGLSYLLVPLGMILDSRVRVLAVPAITFVLLFSFLPHKELRFIMYVIPLLNVSAAAACHRIWENRSKSVWRAILALGVIGHLVCNVLLSMFLLCLSGLNYPGGIAITKLHRLEKNSTVPMHVHIDNLAAQTGVSRFAQTNSEWIYSKQENISYSDPEILQFTHLLMEAKMQYEPNVEQLLKTHTLMDSVEAFSNLEFNRESFFPPVKINTKPSFYFEEER</sequence>